<dbReference type="EC" id="3.1.3.25" evidence="7"/>
<evidence type="ECO:0000256" key="7">
    <source>
        <dbReference type="RuleBase" id="RU364068"/>
    </source>
</evidence>
<dbReference type="KEGG" id="dap:Dacet_1160"/>
<evidence type="ECO:0000313" key="8">
    <source>
        <dbReference type="EMBL" id="ADD67932.1"/>
    </source>
</evidence>
<evidence type="ECO:0000313" key="9">
    <source>
        <dbReference type="Proteomes" id="UP000002012"/>
    </source>
</evidence>
<accession>D4H7D3</accession>
<comment type="catalytic activity">
    <reaction evidence="1 7">
        <text>a myo-inositol phosphate + H2O = myo-inositol + phosphate</text>
        <dbReference type="Rhea" id="RHEA:24056"/>
        <dbReference type="ChEBI" id="CHEBI:15377"/>
        <dbReference type="ChEBI" id="CHEBI:17268"/>
        <dbReference type="ChEBI" id="CHEBI:43474"/>
        <dbReference type="ChEBI" id="CHEBI:84139"/>
        <dbReference type="EC" id="3.1.3.25"/>
    </reaction>
</comment>
<dbReference type="RefSeq" id="WP_013010454.1">
    <property type="nucleotide sequence ID" value="NC_013943.1"/>
</dbReference>
<feature type="binding site" evidence="6">
    <location>
        <position position="78"/>
    </location>
    <ligand>
        <name>Mg(2+)</name>
        <dbReference type="ChEBI" id="CHEBI:18420"/>
        <label>1</label>
        <note>catalytic</note>
    </ligand>
</feature>
<dbReference type="FunCoup" id="D4H7D3">
    <property type="interactions" value="415"/>
</dbReference>
<keyword evidence="9" id="KW-1185">Reference proteome</keyword>
<evidence type="ECO:0000256" key="1">
    <source>
        <dbReference type="ARBA" id="ARBA00001033"/>
    </source>
</evidence>
<name>D4H7D3_DENA2</name>
<evidence type="ECO:0000256" key="2">
    <source>
        <dbReference type="ARBA" id="ARBA00001946"/>
    </source>
</evidence>
<dbReference type="AlphaFoldDB" id="D4H7D3"/>
<protein>
    <recommendedName>
        <fullName evidence="7">Inositol-1-monophosphatase</fullName>
        <ecNumber evidence="7">3.1.3.25</ecNumber>
    </recommendedName>
</protein>
<reference evidence="8 9" key="1">
    <citation type="journal article" date="2010" name="Stand. Genomic Sci.">
        <title>Complete genome sequence of Denitrovibrio acetiphilus type strain (N2460).</title>
        <authorList>
            <person name="Kiss H."/>
            <person name="Lang E."/>
            <person name="Lapidus A."/>
            <person name="Copeland A."/>
            <person name="Nolan M."/>
            <person name="Glavina Del Rio T."/>
            <person name="Chen F."/>
            <person name="Lucas S."/>
            <person name="Tice H."/>
            <person name="Cheng J.F."/>
            <person name="Han C."/>
            <person name="Goodwin L."/>
            <person name="Pitluck S."/>
            <person name="Liolios K."/>
            <person name="Pati A."/>
            <person name="Ivanova N."/>
            <person name="Mavromatis K."/>
            <person name="Chen A."/>
            <person name="Palaniappan K."/>
            <person name="Land M."/>
            <person name="Hauser L."/>
            <person name="Chang Y.J."/>
            <person name="Jeffries C.D."/>
            <person name="Detter J.C."/>
            <person name="Brettin T."/>
            <person name="Spring S."/>
            <person name="Rohde M."/>
            <person name="Goker M."/>
            <person name="Woyke T."/>
            <person name="Bristow J."/>
            <person name="Eisen J.A."/>
            <person name="Markowitz V."/>
            <person name="Hugenholtz P."/>
            <person name="Kyrpides N.C."/>
            <person name="Klenk H.P."/>
        </authorList>
    </citation>
    <scope>NUCLEOTIDE SEQUENCE [LARGE SCALE GENOMIC DNA]</scope>
    <source>
        <strain evidence="9">DSM 12809 / NBRC 114555 / N2460</strain>
    </source>
</reference>
<dbReference type="PaxDb" id="522772-Dacet_1160"/>
<dbReference type="FunFam" id="3.30.540.10:FF:000003">
    <property type="entry name" value="Inositol-1-monophosphatase"/>
    <property type="match status" value="1"/>
</dbReference>
<evidence type="ECO:0000256" key="6">
    <source>
        <dbReference type="PIRSR" id="PIRSR600760-2"/>
    </source>
</evidence>
<dbReference type="GO" id="GO:0008934">
    <property type="term" value="F:inositol monophosphate 1-phosphatase activity"/>
    <property type="evidence" value="ECO:0007669"/>
    <property type="project" value="InterPro"/>
</dbReference>
<dbReference type="OrthoDB" id="9772456at2"/>
<dbReference type="InParanoid" id="D4H7D3"/>
<keyword evidence="3 6" id="KW-0479">Metal-binding</keyword>
<dbReference type="PRINTS" id="PR00377">
    <property type="entry name" value="IMPHPHTASES"/>
</dbReference>
<gene>
    <name evidence="8" type="ordered locus">Dacet_1160</name>
</gene>
<dbReference type="GO" id="GO:0006020">
    <property type="term" value="P:inositol metabolic process"/>
    <property type="evidence" value="ECO:0007669"/>
    <property type="project" value="TreeGrafter"/>
</dbReference>
<dbReference type="PANTHER" id="PTHR20854:SF4">
    <property type="entry name" value="INOSITOL-1-MONOPHOSPHATASE-RELATED"/>
    <property type="match status" value="1"/>
</dbReference>
<sequence>MLSKIEKAVTKAGEHLLKGFNSVKEISYKGKIDIVTQFDVEVEKILLNELSFMMPEYGFVAEETAQQKTDKKKVVYIDPIDGTTNFVHGFPFCCVSVGVYEEGEGIYGVIYNPILREMFIAEKGQGAYLNRQKIQVSSKHNIQEALVATGFPYSIAEGNPQAALELLGTILKNTRGIRRAGSAALDLCYVAKGVFDAYYEFDLSPWDIAAGAVIAGEAEAHVCGKDFSKSPDMYEKFIMAVTPDISDRLHKMLFM</sequence>
<keyword evidence="5 6" id="KW-0460">Magnesium</keyword>
<dbReference type="SUPFAM" id="SSF56655">
    <property type="entry name" value="Carbohydrate phosphatase"/>
    <property type="match status" value="1"/>
</dbReference>
<comment type="similarity">
    <text evidence="7">Belongs to the inositol monophosphatase superfamily.</text>
</comment>
<dbReference type="Pfam" id="PF00459">
    <property type="entry name" value="Inositol_P"/>
    <property type="match status" value="1"/>
</dbReference>
<dbReference type="PANTHER" id="PTHR20854">
    <property type="entry name" value="INOSITOL MONOPHOSPHATASE"/>
    <property type="match status" value="1"/>
</dbReference>
<dbReference type="HOGENOM" id="CLU_044118_0_2_0"/>
<dbReference type="STRING" id="522772.Dacet_1160"/>
<dbReference type="CDD" id="cd01639">
    <property type="entry name" value="IMPase"/>
    <property type="match status" value="1"/>
</dbReference>
<dbReference type="eggNOG" id="COG0483">
    <property type="taxonomic scope" value="Bacteria"/>
</dbReference>
<dbReference type="InterPro" id="IPR000760">
    <property type="entry name" value="Inositol_monophosphatase-like"/>
</dbReference>
<dbReference type="Gene3D" id="3.30.540.10">
    <property type="entry name" value="Fructose-1,6-Bisphosphatase, subunit A, domain 1"/>
    <property type="match status" value="1"/>
</dbReference>
<dbReference type="EMBL" id="CP001968">
    <property type="protein sequence ID" value="ADD67932.1"/>
    <property type="molecule type" value="Genomic_DNA"/>
</dbReference>
<dbReference type="InterPro" id="IPR033942">
    <property type="entry name" value="IMPase"/>
</dbReference>
<comment type="cofactor">
    <cofactor evidence="2 6 7">
        <name>Mg(2+)</name>
        <dbReference type="ChEBI" id="CHEBI:18420"/>
    </cofactor>
</comment>
<dbReference type="Proteomes" id="UP000002012">
    <property type="component" value="Chromosome"/>
</dbReference>
<proteinExistence type="inferred from homology"/>
<dbReference type="Gene3D" id="3.40.190.80">
    <property type="match status" value="1"/>
</dbReference>
<feature type="binding site" evidence="6">
    <location>
        <position position="62"/>
    </location>
    <ligand>
        <name>Mg(2+)</name>
        <dbReference type="ChEBI" id="CHEBI:18420"/>
        <label>1</label>
        <note>catalytic</note>
    </ligand>
</feature>
<keyword evidence="4 7" id="KW-0378">Hydrolase</keyword>
<evidence type="ECO:0000256" key="3">
    <source>
        <dbReference type="ARBA" id="ARBA00022723"/>
    </source>
</evidence>
<evidence type="ECO:0000256" key="4">
    <source>
        <dbReference type="ARBA" id="ARBA00022801"/>
    </source>
</evidence>
<feature type="binding site" evidence="6">
    <location>
        <position position="207"/>
    </location>
    <ligand>
        <name>Mg(2+)</name>
        <dbReference type="ChEBI" id="CHEBI:18420"/>
        <label>1</label>
        <note>catalytic</note>
    </ligand>
</feature>
<feature type="binding site" evidence="6">
    <location>
        <position position="80"/>
    </location>
    <ligand>
        <name>Mg(2+)</name>
        <dbReference type="ChEBI" id="CHEBI:18420"/>
        <label>1</label>
        <note>catalytic</note>
    </ligand>
</feature>
<feature type="binding site" evidence="6">
    <location>
        <position position="81"/>
    </location>
    <ligand>
        <name>Mg(2+)</name>
        <dbReference type="ChEBI" id="CHEBI:18420"/>
        <label>1</label>
        <note>catalytic</note>
    </ligand>
</feature>
<dbReference type="GO" id="GO:0046872">
    <property type="term" value="F:metal ion binding"/>
    <property type="evidence" value="ECO:0007669"/>
    <property type="project" value="UniProtKB-KW"/>
</dbReference>
<organism evidence="8 9">
    <name type="scientific">Denitrovibrio acetiphilus (strain DSM 12809 / NBRC 114555 / N2460)</name>
    <dbReference type="NCBI Taxonomy" id="522772"/>
    <lineage>
        <taxon>Bacteria</taxon>
        <taxon>Pseudomonadati</taxon>
        <taxon>Deferribacterota</taxon>
        <taxon>Deferribacteres</taxon>
        <taxon>Deferribacterales</taxon>
        <taxon>Geovibrionaceae</taxon>
        <taxon>Denitrovibrio</taxon>
    </lineage>
</organism>
<evidence type="ECO:0000256" key="5">
    <source>
        <dbReference type="ARBA" id="ARBA00022842"/>
    </source>
</evidence>
<dbReference type="GO" id="GO:0007165">
    <property type="term" value="P:signal transduction"/>
    <property type="evidence" value="ECO:0007669"/>
    <property type="project" value="TreeGrafter"/>
</dbReference>